<keyword evidence="2" id="KW-0732">Signal</keyword>
<feature type="chain" id="PRO_5045595084" description="Lipoprotein" evidence="2">
    <location>
        <begin position="23"/>
        <end position="324"/>
    </location>
</feature>
<evidence type="ECO:0000256" key="2">
    <source>
        <dbReference type="SAM" id="SignalP"/>
    </source>
</evidence>
<protein>
    <recommendedName>
        <fullName evidence="5">Lipoprotein</fullName>
    </recommendedName>
</protein>
<evidence type="ECO:0008006" key="5">
    <source>
        <dbReference type="Google" id="ProtNLM"/>
    </source>
</evidence>
<proteinExistence type="predicted"/>
<gene>
    <name evidence="3" type="ORF">GCM10009416_28250</name>
</gene>
<evidence type="ECO:0000313" key="3">
    <source>
        <dbReference type="EMBL" id="GAA0588159.1"/>
    </source>
</evidence>
<reference evidence="3 4" key="1">
    <citation type="journal article" date="2019" name="Int. J. Syst. Evol. Microbiol.">
        <title>The Global Catalogue of Microorganisms (GCM) 10K type strain sequencing project: providing services to taxonomists for standard genome sequencing and annotation.</title>
        <authorList>
            <consortium name="The Broad Institute Genomics Platform"/>
            <consortium name="The Broad Institute Genome Sequencing Center for Infectious Disease"/>
            <person name="Wu L."/>
            <person name="Ma J."/>
        </authorList>
    </citation>
    <scope>NUCLEOTIDE SEQUENCE [LARGE SCALE GENOMIC DNA]</scope>
    <source>
        <strain evidence="3 4">JCM 9933</strain>
    </source>
</reference>
<accession>A0ABN1FCR1</accession>
<name>A0ABN1FCR1_9PROT</name>
<keyword evidence="4" id="KW-1185">Reference proteome</keyword>
<dbReference type="PROSITE" id="PS51257">
    <property type="entry name" value="PROKAR_LIPOPROTEIN"/>
    <property type="match status" value="1"/>
</dbReference>
<dbReference type="RefSeq" id="WP_343895969.1">
    <property type="nucleotide sequence ID" value="NZ_BAAAFZ010000043.1"/>
</dbReference>
<organism evidence="3 4">
    <name type="scientific">Craurococcus roseus</name>
    <dbReference type="NCBI Taxonomy" id="77585"/>
    <lineage>
        <taxon>Bacteria</taxon>
        <taxon>Pseudomonadati</taxon>
        <taxon>Pseudomonadota</taxon>
        <taxon>Alphaproteobacteria</taxon>
        <taxon>Acetobacterales</taxon>
        <taxon>Acetobacteraceae</taxon>
        <taxon>Craurococcus</taxon>
    </lineage>
</organism>
<feature type="signal peptide" evidence="2">
    <location>
        <begin position="1"/>
        <end position="22"/>
    </location>
</feature>
<evidence type="ECO:0000313" key="4">
    <source>
        <dbReference type="Proteomes" id="UP001501588"/>
    </source>
</evidence>
<dbReference type="EMBL" id="BAAAFZ010000043">
    <property type="protein sequence ID" value="GAA0588159.1"/>
    <property type="molecule type" value="Genomic_DNA"/>
</dbReference>
<comment type="caution">
    <text evidence="3">The sequence shown here is derived from an EMBL/GenBank/DDBJ whole genome shotgun (WGS) entry which is preliminary data.</text>
</comment>
<dbReference type="Proteomes" id="UP001501588">
    <property type="component" value="Unassembled WGS sequence"/>
</dbReference>
<evidence type="ECO:0000256" key="1">
    <source>
        <dbReference type="SAM" id="MobiDB-lite"/>
    </source>
</evidence>
<sequence>MSFCKKAAALPLAALLALGACADLPQPFRNRPGAQARRLATPLAVRLAVPPPQGAMLPDAPARALANQVAAALQAQELPAVATDAPLPLDWRVEIAAERRGASVVPRFRLLDADNRPQAAADGAPVPLRDWAEPTPETLSAVAASAAPALQKLLLQVEAARKATDPASLAAGPPRIRVGDVRGAPGDGNAALGARIREQLRAQGFAVQDTAEAASYAVEADVAVTPPARGVQRVEIQWIVSRRDGEELGRVAQLNEVPTGRLNRFWGDIAYAAAEEAADGVRTVVANAMAAPPTTSNAPGGLAGGAPGAAAPPPTGAPPSALVR</sequence>
<feature type="region of interest" description="Disordered" evidence="1">
    <location>
        <begin position="293"/>
        <end position="324"/>
    </location>
</feature>